<proteinExistence type="inferred from homology"/>
<evidence type="ECO:0000256" key="2">
    <source>
        <dbReference type="ARBA" id="ARBA00022741"/>
    </source>
</evidence>
<dbReference type="InterPro" id="IPR007831">
    <property type="entry name" value="T2SS_GspE_N"/>
</dbReference>
<dbReference type="Pfam" id="PF05157">
    <property type="entry name" value="MshEN"/>
    <property type="match status" value="1"/>
</dbReference>
<evidence type="ECO:0000313" key="6">
    <source>
        <dbReference type="Proteomes" id="UP000237040"/>
    </source>
</evidence>
<dbReference type="InterPro" id="IPR037257">
    <property type="entry name" value="T2SS_E_N_sf"/>
</dbReference>
<keyword evidence="3" id="KW-0067">ATP-binding</keyword>
<evidence type="ECO:0000256" key="1">
    <source>
        <dbReference type="ARBA" id="ARBA00006611"/>
    </source>
</evidence>
<dbReference type="Gene3D" id="3.30.300.160">
    <property type="entry name" value="Type II secretion system, protein E, N-terminal domain"/>
    <property type="match status" value="1"/>
</dbReference>
<dbReference type="Gene3D" id="3.30.450.90">
    <property type="match status" value="1"/>
</dbReference>
<dbReference type="GO" id="GO:0016887">
    <property type="term" value="F:ATP hydrolysis activity"/>
    <property type="evidence" value="ECO:0007669"/>
    <property type="project" value="TreeGrafter"/>
</dbReference>
<evidence type="ECO:0000256" key="3">
    <source>
        <dbReference type="ARBA" id="ARBA00022840"/>
    </source>
</evidence>
<dbReference type="InterPro" id="IPR027417">
    <property type="entry name" value="P-loop_NTPase"/>
</dbReference>
<evidence type="ECO:0000313" key="5">
    <source>
        <dbReference type="EMBL" id="PMP67556.1"/>
    </source>
</evidence>
<name>A0A2J6WEK3_9BACT</name>
<dbReference type="FunFam" id="3.40.50.300:FF:000398">
    <property type="entry name" value="Type IV pilus assembly ATPase PilB"/>
    <property type="match status" value="1"/>
</dbReference>
<dbReference type="FunFam" id="3.30.300.160:FF:000002">
    <property type="entry name" value="Type II secretion system protein E"/>
    <property type="match status" value="1"/>
</dbReference>
<dbReference type="GO" id="GO:0005524">
    <property type="term" value="F:ATP binding"/>
    <property type="evidence" value="ECO:0007669"/>
    <property type="project" value="UniProtKB-KW"/>
</dbReference>
<dbReference type="SUPFAM" id="SSF52540">
    <property type="entry name" value="P-loop containing nucleoside triphosphate hydrolases"/>
    <property type="match status" value="1"/>
</dbReference>
<dbReference type="InterPro" id="IPR001482">
    <property type="entry name" value="T2SS/T4SS_dom"/>
</dbReference>
<dbReference type="GO" id="GO:0005886">
    <property type="term" value="C:plasma membrane"/>
    <property type="evidence" value="ECO:0007669"/>
    <property type="project" value="TreeGrafter"/>
</dbReference>
<keyword evidence="2" id="KW-0547">Nucleotide-binding</keyword>
<accession>A0A2J6WEK3</accession>
<comment type="similarity">
    <text evidence="1">Belongs to the GSP E family.</text>
</comment>
<dbReference type="PANTHER" id="PTHR30258:SF1">
    <property type="entry name" value="PROTEIN TRANSPORT PROTEIN HOFB HOMOLOG"/>
    <property type="match status" value="1"/>
</dbReference>
<dbReference type="Gene3D" id="3.40.50.300">
    <property type="entry name" value="P-loop containing nucleotide triphosphate hydrolases"/>
    <property type="match status" value="1"/>
</dbReference>
<dbReference type="PROSITE" id="PS00662">
    <property type="entry name" value="T2SP_E"/>
    <property type="match status" value="1"/>
</dbReference>
<dbReference type="CDD" id="cd01129">
    <property type="entry name" value="PulE-GspE-like"/>
    <property type="match status" value="1"/>
</dbReference>
<comment type="caution">
    <text evidence="5">The sequence shown here is derived from an EMBL/GenBank/DDBJ whole genome shotgun (WGS) entry which is preliminary data.</text>
</comment>
<gene>
    <name evidence="5" type="ORF">C0189_02880</name>
</gene>
<evidence type="ECO:0000259" key="4">
    <source>
        <dbReference type="PROSITE" id="PS00662"/>
    </source>
</evidence>
<sequence>MKETLRIGDILIKEGKITQEQLESALEEQSKTGRKLGEILIERGLITPTELSKILEKQSNIPSVNIEERQLDTSLASLLPEAFVRINKVLPIGRTNDSLEVAVVPPINPEVLENIKLITGLKVKPYIITDAEFERALNKIYSIETKVDRVISTVQGRKEETTVKVISEVPSGTEPTTVNLANSIISDAINRNASDVHLDPGQNFTKVRYRIDGIMYDILTIPKDISDSIISLLKVNAGMDIAEKRRSQDGHFSAKHGNEFFDFRVSSMGTAFGEKLNIRILSKQKLLMPLERLGMLKEQYDIFLNLIKRPYGIILVTGPTGSGKTTTLYSAISTLNTGEKEIITLEDPVEYNISGIVQIQINEEAGITFATGLRSILRLDPDIIMVGEIRDLETAKIAVEASLTGHLVFASIHTNDAASTPVRLLNLGVEPYLLASSLLGVIAQRLVRVICPNCKREYIPQEFEKEIFRRELQEDIETLYFGAGCPICGETGYKGRTGVFEIMEINETIRELIEKSAPHNKIKEEAIRSNMITMRQAGLIKVKAGITTLKEIERVAGL</sequence>
<dbReference type="AlphaFoldDB" id="A0A2J6WEK3"/>
<dbReference type="Pfam" id="PF00437">
    <property type="entry name" value="T2SSE"/>
    <property type="match status" value="1"/>
</dbReference>
<dbReference type="PANTHER" id="PTHR30258">
    <property type="entry name" value="TYPE II SECRETION SYSTEM PROTEIN GSPE-RELATED"/>
    <property type="match status" value="1"/>
</dbReference>
<reference evidence="5 6" key="1">
    <citation type="submission" date="2018-01" db="EMBL/GenBank/DDBJ databases">
        <title>Metagenomic assembled genomes from two thermal pools in the Uzon Caldera, Kamchatka, Russia.</title>
        <authorList>
            <person name="Wilkins L."/>
            <person name="Ettinger C."/>
        </authorList>
    </citation>
    <scope>NUCLEOTIDE SEQUENCE [LARGE SCALE GENOMIC DNA]</scope>
    <source>
        <strain evidence="5">ZAV-07</strain>
    </source>
</reference>
<feature type="domain" description="Bacterial type II secretion system protein E" evidence="4">
    <location>
        <begin position="377"/>
        <end position="391"/>
    </location>
</feature>
<dbReference type="SUPFAM" id="SSF160246">
    <property type="entry name" value="EspE N-terminal domain-like"/>
    <property type="match status" value="1"/>
</dbReference>
<organism evidence="5 6">
    <name type="scientific">Caldisericum exile</name>
    <dbReference type="NCBI Taxonomy" id="693075"/>
    <lineage>
        <taxon>Bacteria</taxon>
        <taxon>Pseudomonadati</taxon>
        <taxon>Caldisericota/Cryosericota group</taxon>
        <taxon>Caldisericota</taxon>
        <taxon>Caldisericia</taxon>
        <taxon>Caldisericales</taxon>
        <taxon>Caldisericaceae</taxon>
        <taxon>Caldisericum</taxon>
    </lineage>
</organism>
<protein>
    <submittedName>
        <fullName evidence="5">Pilus assembly protein PilB</fullName>
    </submittedName>
</protein>
<dbReference type="Proteomes" id="UP000237040">
    <property type="component" value="Unassembled WGS sequence"/>
</dbReference>
<dbReference type="EMBL" id="PNIL01000042">
    <property type="protein sequence ID" value="PMP67556.1"/>
    <property type="molecule type" value="Genomic_DNA"/>
</dbReference>